<gene>
    <name evidence="3" type="ORF">IAA93_05205</name>
</gene>
<evidence type="ECO:0000256" key="1">
    <source>
        <dbReference type="SAM" id="Phobius"/>
    </source>
</evidence>
<dbReference type="CDD" id="cd12797">
    <property type="entry name" value="M23_peptidase"/>
    <property type="match status" value="1"/>
</dbReference>
<proteinExistence type="predicted"/>
<dbReference type="SUPFAM" id="SSF51261">
    <property type="entry name" value="Duplicated hybrid motif"/>
    <property type="match status" value="1"/>
</dbReference>
<dbReference type="PANTHER" id="PTHR21666">
    <property type="entry name" value="PEPTIDASE-RELATED"/>
    <property type="match status" value="1"/>
</dbReference>
<sequence length="322" mass="36676">MRKVYYKYNPKTQAYDRIYPTFKHRVITALRRFFANAGVAAVIFVILIMIFGLPSEKELKSENSRLLSQYKLMSRELDNALAVLEDIRMRDDNLYRVMFNADPIPEDVRQFDFAGTARYDSLESMDNARLVIATTAKLDLLKRQLYVQSNSFDEIVQMYRGKDEMYKCIPAIQPVANKNLKQMASGYGNRIDPIYGTVRYHAGMDFSAAVGTDIYATGDGTVEDAGWESGYGNCVVIDHGYGYKTRYAHMSRIGVRRGEKVIRGQVIGAVGNTGKSTGPHLHYEVIVKGRTVNPVNYYYMDLTPEEYDEMIKVAETRGNMMD</sequence>
<feature type="domain" description="M23ase beta-sheet core" evidence="2">
    <location>
        <begin position="200"/>
        <end position="294"/>
    </location>
</feature>
<evidence type="ECO:0000313" key="3">
    <source>
        <dbReference type="EMBL" id="HJD53102.1"/>
    </source>
</evidence>
<keyword evidence="1" id="KW-0472">Membrane</keyword>
<dbReference type="InterPro" id="IPR050570">
    <property type="entry name" value="Cell_wall_metabolism_enzyme"/>
</dbReference>
<dbReference type="Pfam" id="PF01551">
    <property type="entry name" value="Peptidase_M23"/>
    <property type="match status" value="1"/>
</dbReference>
<dbReference type="EMBL" id="DWUP01000109">
    <property type="protein sequence ID" value="HJD53102.1"/>
    <property type="molecule type" value="Genomic_DNA"/>
</dbReference>
<protein>
    <submittedName>
        <fullName evidence="3">M23 family metallopeptidase</fullName>
    </submittedName>
</protein>
<reference evidence="3" key="2">
    <citation type="submission" date="2021-04" db="EMBL/GenBank/DDBJ databases">
        <authorList>
            <person name="Gilroy R."/>
        </authorList>
    </citation>
    <scope>NUCLEOTIDE SEQUENCE</scope>
    <source>
        <strain evidence="3">MalCec1-1739</strain>
    </source>
</reference>
<dbReference type="PANTHER" id="PTHR21666:SF286">
    <property type="entry name" value="LIPOPROTEIN NLPD"/>
    <property type="match status" value="1"/>
</dbReference>
<dbReference type="Proteomes" id="UP000787625">
    <property type="component" value="Unassembled WGS sequence"/>
</dbReference>
<name>A0A9D2UIM1_9BACT</name>
<dbReference type="GO" id="GO:0004222">
    <property type="term" value="F:metalloendopeptidase activity"/>
    <property type="evidence" value="ECO:0007669"/>
    <property type="project" value="TreeGrafter"/>
</dbReference>
<dbReference type="Gene3D" id="2.70.70.10">
    <property type="entry name" value="Glucose Permease (Domain IIA)"/>
    <property type="match status" value="1"/>
</dbReference>
<dbReference type="FunFam" id="2.70.70.10:FF:000006">
    <property type="entry name" value="M23 family peptidase"/>
    <property type="match status" value="1"/>
</dbReference>
<feature type="transmembrane region" description="Helical" evidence="1">
    <location>
        <begin position="33"/>
        <end position="53"/>
    </location>
</feature>
<keyword evidence="1" id="KW-0812">Transmembrane</keyword>
<dbReference type="InterPro" id="IPR016047">
    <property type="entry name" value="M23ase_b-sheet_dom"/>
</dbReference>
<evidence type="ECO:0000313" key="4">
    <source>
        <dbReference type="Proteomes" id="UP000787625"/>
    </source>
</evidence>
<comment type="caution">
    <text evidence="3">The sequence shown here is derived from an EMBL/GenBank/DDBJ whole genome shotgun (WGS) entry which is preliminary data.</text>
</comment>
<dbReference type="InterPro" id="IPR011055">
    <property type="entry name" value="Dup_hybrid_motif"/>
</dbReference>
<organism evidence="3 4">
    <name type="scientific">Candidatus Avibacteroides avistercoris</name>
    <dbReference type="NCBI Taxonomy" id="2840690"/>
    <lineage>
        <taxon>Bacteria</taxon>
        <taxon>Pseudomonadati</taxon>
        <taxon>Bacteroidota</taxon>
        <taxon>Bacteroidia</taxon>
        <taxon>Bacteroidales</taxon>
        <taxon>Bacteroidaceae</taxon>
        <taxon>Bacteroidaceae incertae sedis</taxon>
        <taxon>Candidatus Avibacteroides</taxon>
    </lineage>
</organism>
<accession>A0A9D2UIM1</accession>
<evidence type="ECO:0000259" key="2">
    <source>
        <dbReference type="Pfam" id="PF01551"/>
    </source>
</evidence>
<dbReference type="AlphaFoldDB" id="A0A9D2UIM1"/>
<reference evidence="3" key="1">
    <citation type="journal article" date="2021" name="PeerJ">
        <title>Extensive microbial diversity within the chicken gut microbiome revealed by metagenomics and culture.</title>
        <authorList>
            <person name="Gilroy R."/>
            <person name="Ravi A."/>
            <person name="Getino M."/>
            <person name="Pursley I."/>
            <person name="Horton D.L."/>
            <person name="Alikhan N.F."/>
            <person name="Baker D."/>
            <person name="Gharbi K."/>
            <person name="Hall N."/>
            <person name="Watson M."/>
            <person name="Adriaenssens E.M."/>
            <person name="Foster-Nyarko E."/>
            <person name="Jarju S."/>
            <person name="Secka A."/>
            <person name="Antonio M."/>
            <person name="Oren A."/>
            <person name="Chaudhuri R.R."/>
            <person name="La Ragione R."/>
            <person name="Hildebrand F."/>
            <person name="Pallen M.J."/>
        </authorList>
    </citation>
    <scope>NUCLEOTIDE SEQUENCE</scope>
    <source>
        <strain evidence="3">MalCec1-1739</strain>
    </source>
</reference>
<keyword evidence="1" id="KW-1133">Transmembrane helix</keyword>